<organism evidence="2 3">
    <name type="scientific">Endozoicomonas euniceicola</name>
    <dbReference type="NCBI Taxonomy" id="1234143"/>
    <lineage>
        <taxon>Bacteria</taxon>
        <taxon>Pseudomonadati</taxon>
        <taxon>Pseudomonadota</taxon>
        <taxon>Gammaproteobacteria</taxon>
        <taxon>Oceanospirillales</taxon>
        <taxon>Endozoicomonadaceae</taxon>
        <taxon>Endozoicomonas</taxon>
    </lineage>
</organism>
<dbReference type="Gene3D" id="3.40.630.30">
    <property type="match status" value="1"/>
</dbReference>
<reference evidence="2" key="1">
    <citation type="submission" date="2022-10" db="EMBL/GenBank/DDBJ databases">
        <title>Completed Genome Sequence of two octocoral isolated bacterium, Endozoicomonas euniceicola EF212T and Endozoicomonas gorgoniicola PS125T.</title>
        <authorList>
            <person name="Chiou Y.-J."/>
            <person name="Chen Y.-H."/>
        </authorList>
    </citation>
    <scope>NUCLEOTIDE SEQUENCE</scope>
    <source>
        <strain evidence="2">EF212</strain>
    </source>
</reference>
<sequence>MMLIEGRAVSSPMVSEVAGKIVRKAQEVDIKPLVKLCKESLLASYGELVAAEQLRPWSEGSDIEKYVQGIWPDMLVVVDGPDLVGMLALKGNRIDIVWVAQALRQQGIGQMLMNTAEEQVAQTCKSIEVECLGPDIETIQFYEDRGYVRVKEYVDNFSGVDKIVMSRTLESV</sequence>
<dbReference type="InterPro" id="IPR000182">
    <property type="entry name" value="GNAT_dom"/>
</dbReference>
<keyword evidence="3" id="KW-1185">Reference proteome</keyword>
<feature type="domain" description="N-acetyltransferase" evidence="1">
    <location>
        <begin position="20"/>
        <end position="170"/>
    </location>
</feature>
<dbReference type="Pfam" id="PF00583">
    <property type="entry name" value="Acetyltransf_1"/>
    <property type="match status" value="1"/>
</dbReference>
<evidence type="ECO:0000259" key="1">
    <source>
        <dbReference type="PROSITE" id="PS51186"/>
    </source>
</evidence>
<evidence type="ECO:0000313" key="3">
    <source>
        <dbReference type="Proteomes" id="UP001163255"/>
    </source>
</evidence>
<proteinExistence type="predicted"/>
<dbReference type="PROSITE" id="PS51186">
    <property type="entry name" value="GNAT"/>
    <property type="match status" value="1"/>
</dbReference>
<gene>
    <name evidence="2" type="ORF">NX720_12305</name>
</gene>
<dbReference type="Proteomes" id="UP001163255">
    <property type="component" value="Chromosome"/>
</dbReference>
<dbReference type="RefSeq" id="WP_262601396.1">
    <property type="nucleotide sequence ID" value="NZ_CP103300.1"/>
</dbReference>
<dbReference type="InterPro" id="IPR016181">
    <property type="entry name" value="Acyl_CoA_acyltransferase"/>
</dbReference>
<dbReference type="EMBL" id="CP103300">
    <property type="protein sequence ID" value="UYM18641.1"/>
    <property type="molecule type" value="Genomic_DNA"/>
</dbReference>
<protein>
    <submittedName>
        <fullName evidence="2">GNAT family N-acetyltransferase</fullName>
    </submittedName>
</protein>
<dbReference type="SUPFAM" id="SSF55729">
    <property type="entry name" value="Acyl-CoA N-acyltransferases (Nat)"/>
    <property type="match status" value="1"/>
</dbReference>
<dbReference type="CDD" id="cd04301">
    <property type="entry name" value="NAT_SF"/>
    <property type="match status" value="1"/>
</dbReference>
<evidence type="ECO:0000313" key="2">
    <source>
        <dbReference type="EMBL" id="UYM18641.1"/>
    </source>
</evidence>
<accession>A0ABY6H323</accession>
<name>A0ABY6H323_9GAMM</name>